<proteinExistence type="evidence at transcript level"/>
<sequence length="278" mass="32376">MVTWVVLFALCELPKWILGQALPLYDGSFYASGEIFREDFVVEEENKFKETSIFEEIYDAVNRKVALRILKADDTITFFYDINIKKKYVIRSFENVTTCEKPQNEDWDPDKQKNVLSILYGPDERKYSFLRDVLTLRRMASVKTRDVYDVRGMSCRVFGFNFSTFEKPGAPEVFLRPVVIWTLNETHPELTTPGQTTAAPILTSTRFPSDITDLRKAMDTSATQTLAVPWEVHYSFAIGPNKKESMKTSNFLTLYFIREVGRRRNSCRFRMVLYCADY</sequence>
<dbReference type="EMBL" id="GANP01012893">
    <property type="protein sequence ID" value="JAB71575.1"/>
    <property type="molecule type" value="mRNA"/>
</dbReference>
<protein>
    <submittedName>
        <fullName evidence="2">Putative secreted protein</fullName>
    </submittedName>
</protein>
<keyword evidence="1" id="KW-0732">Signal</keyword>
<feature type="signal peptide" evidence="1">
    <location>
        <begin position="1"/>
        <end position="19"/>
    </location>
</feature>
<accession>V5GML7</accession>
<organism evidence="2">
    <name type="scientific">Ixodes ricinus</name>
    <name type="common">Common tick</name>
    <name type="synonym">Acarus ricinus</name>
    <dbReference type="NCBI Taxonomy" id="34613"/>
    <lineage>
        <taxon>Eukaryota</taxon>
        <taxon>Metazoa</taxon>
        <taxon>Ecdysozoa</taxon>
        <taxon>Arthropoda</taxon>
        <taxon>Chelicerata</taxon>
        <taxon>Arachnida</taxon>
        <taxon>Acari</taxon>
        <taxon>Parasitiformes</taxon>
        <taxon>Ixodida</taxon>
        <taxon>Ixodoidea</taxon>
        <taxon>Ixodidae</taxon>
        <taxon>Ixodinae</taxon>
        <taxon>Ixodes</taxon>
    </lineage>
</organism>
<feature type="chain" id="PRO_5004734205" evidence="1">
    <location>
        <begin position="20"/>
        <end position="278"/>
    </location>
</feature>
<dbReference type="AlphaFoldDB" id="V5GML7"/>
<reference evidence="2" key="1">
    <citation type="journal article" date="2015" name="Sci. Rep.">
        <title>Tissue- and time-dependent transcription in Ixodes ricinus salivary glands and midguts when blood feeding on the vertebrate host.</title>
        <authorList>
            <person name="Kotsyfakis M."/>
            <person name="Schwarz A."/>
            <person name="Erhart J."/>
            <person name="Ribeiro J.M."/>
        </authorList>
    </citation>
    <scope>NUCLEOTIDE SEQUENCE</scope>
    <source>
        <tissue evidence="2">Salivary gland and midgut</tissue>
    </source>
</reference>
<evidence type="ECO:0000313" key="2">
    <source>
        <dbReference type="EMBL" id="JAB71575.1"/>
    </source>
</evidence>
<evidence type="ECO:0000256" key="1">
    <source>
        <dbReference type="SAM" id="SignalP"/>
    </source>
</evidence>
<name>V5GML7_IXORI</name>